<evidence type="ECO:0000259" key="4">
    <source>
        <dbReference type="PROSITE" id="PS01124"/>
    </source>
</evidence>
<evidence type="ECO:0000313" key="5">
    <source>
        <dbReference type="EMBL" id="MCY9697826.1"/>
    </source>
</evidence>
<dbReference type="InterPro" id="IPR009057">
    <property type="entry name" value="Homeodomain-like_sf"/>
</dbReference>
<organism evidence="5 6">
    <name type="scientific">Paenibacillus alginolyticus</name>
    <dbReference type="NCBI Taxonomy" id="59839"/>
    <lineage>
        <taxon>Bacteria</taxon>
        <taxon>Bacillati</taxon>
        <taxon>Bacillota</taxon>
        <taxon>Bacilli</taxon>
        <taxon>Bacillales</taxon>
        <taxon>Paenibacillaceae</taxon>
        <taxon>Paenibacillus</taxon>
    </lineage>
</organism>
<keyword evidence="2" id="KW-0238">DNA-binding</keyword>
<comment type="caution">
    <text evidence="5">The sequence shown here is derived from an EMBL/GenBank/DDBJ whole genome shotgun (WGS) entry which is preliminary data.</text>
</comment>
<dbReference type="Proteomes" id="UP001527099">
    <property type="component" value="Unassembled WGS sequence"/>
</dbReference>
<dbReference type="SUPFAM" id="SSF51215">
    <property type="entry name" value="Regulatory protein AraC"/>
    <property type="match status" value="1"/>
</dbReference>
<dbReference type="InterPro" id="IPR018062">
    <property type="entry name" value="HTH_AraC-typ_CS"/>
</dbReference>
<dbReference type="SUPFAM" id="SSF46689">
    <property type="entry name" value="Homeodomain-like"/>
    <property type="match status" value="2"/>
</dbReference>
<evidence type="ECO:0000256" key="2">
    <source>
        <dbReference type="ARBA" id="ARBA00023125"/>
    </source>
</evidence>
<evidence type="ECO:0000313" key="6">
    <source>
        <dbReference type="Proteomes" id="UP001527099"/>
    </source>
</evidence>
<dbReference type="EMBL" id="JAMDMX010000170">
    <property type="protein sequence ID" value="MCY9697826.1"/>
    <property type="molecule type" value="Genomic_DNA"/>
</dbReference>
<dbReference type="InterPro" id="IPR037923">
    <property type="entry name" value="HTH-like"/>
</dbReference>
<keyword evidence="3" id="KW-0804">Transcription</keyword>
<dbReference type="InterPro" id="IPR014710">
    <property type="entry name" value="RmlC-like_jellyroll"/>
</dbReference>
<evidence type="ECO:0000256" key="1">
    <source>
        <dbReference type="ARBA" id="ARBA00023015"/>
    </source>
</evidence>
<gene>
    <name evidence="5" type="ORF">M5X19_33965</name>
</gene>
<dbReference type="PROSITE" id="PS01124">
    <property type="entry name" value="HTH_ARAC_FAMILY_2"/>
    <property type="match status" value="1"/>
</dbReference>
<dbReference type="Pfam" id="PF02311">
    <property type="entry name" value="AraC_binding"/>
    <property type="match status" value="1"/>
</dbReference>
<dbReference type="PANTHER" id="PTHR43280">
    <property type="entry name" value="ARAC-FAMILY TRANSCRIPTIONAL REGULATOR"/>
    <property type="match status" value="1"/>
</dbReference>
<dbReference type="InterPro" id="IPR003313">
    <property type="entry name" value="AraC-bd"/>
</dbReference>
<keyword evidence="1" id="KW-0805">Transcription regulation</keyword>
<dbReference type="Pfam" id="PF12833">
    <property type="entry name" value="HTH_18"/>
    <property type="match status" value="1"/>
</dbReference>
<dbReference type="SMART" id="SM00342">
    <property type="entry name" value="HTH_ARAC"/>
    <property type="match status" value="1"/>
</dbReference>
<dbReference type="RefSeq" id="WP_268618406.1">
    <property type="nucleotide sequence ID" value="NZ_JAMDMX010000170.1"/>
</dbReference>
<accession>A0ABT4GNP2</accession>
<proteinExistence type="predicted"/>
<dbReference type="PANTHER" id="PTHR43280:SF28">
    <property type="entry name" value="HTH-TYPE TRANSCRIPTIONAL ACTIVATOR RHAS"/>
    <property type="match status" value="1"/>
</dbReference>
<name>A0ABT4GNP2_9BACL</name>
<evidence type="ECO:0000256" key="3">
    <source>
        <dbReference type="ARBA" id="ARBA00023163"/>
    </source>
</evidence>
<sequence>MSVFTSLELVLDGYFGKVICEPNWKWSREHQPFNDYDFWYVWDGEGEVSLNRTHYHVRKGDCFLFRPGDLTSAKHNPERPLTVTYIHFNTKGAAFPLVSLPSFVHFDPSEFHEPYLDRFVHVRLSGTYGHAEEALMLLRLLLLMFERQAPGNQAQGDPAHRSMNRVMMDIASHIIQDPGRQHSICDLAKQAHLSPRYFSLKFKEIMGQTIESYIIQKRIERATYLLRLGMNVGEVSEALGYRSIYFFSRQFKKVTGTNPSEVRL</sequence>
<feature type="domain" description="HTH araC/xylS-type" evidence="4">
    <location>
        <begin position="164"/>
        <end position="264"/>
    </location>
</feature>
<keyword evidence="6" id="KW-1185">Reference proteome</keyword>
<protein>
    <submittedName>
        <fullName evidence="5">AraC family transcriptional regulator</fullName>
    </submittedName>
</protein>
<dbReference type="InterPro" id="IPR018060">
    <property type="entry name" value="HTH_AraC"/>
</dbReference>
<dbReference type="Gene3D" id="1.10.10.60">
    <property type="entry name" value="Homeodomain-like"/>
    <property type="match status" value="2"/>
</dbReference>
<dbReference type="Gene3D" id="2.60.120.10">
    <property type="entry name" value="Jelly Rolls"/>
    <property type="match status" value="1"/>
</dbReference>
<reference evidence="5 6" key="1">
    <citation type="submission" date="2022-05" db="EMBL/GenBank/DDBJ databases">
        <title>Genome Sequencing of Bee-Associated Microbes.</title>
        <authorList>
            <person name="Dunlap C."/>
        </authorList>
    </citation>
    <scope>NUCLEOTIDE SEQUENCE [LARGE SCALE GENOMIC DNA]</scope>
    <source>
        <strain evidence="5 6">NRRL B-14421</strain>
    </source>
</reference>
<dbReference type="PROSITE" id="PS00041">
    <property type="entry name" value="HTH_ARAC_FAMILY_1"/>
    <property type="match status" value="1"/>
</dbReference>